<evidence type="ECO:0000256" key="8">
    <source>
        <dbReference type="HAMAP-Rule" id="MF_00154"/>
    </source>
</evidence>
<organism evidence="9 10">
    <name type="scientific">Jeotgalicoccus meleagridis</name>
    <dbReference type="NCBI Taxonomy" id="2759181"/>
    <lineage>
        <taxon>Bacteria</taxon>
        <taxon>Bacillati</taxon>
        <taxon>Bacillota</taxon>
        <taxon>Bacilli</taxon>
        <taxon>Bacillales</taxon>
        <taxon>Staphylococcaceae</taxon>
        <taxon>Jeotgalicoccus</taxon>
    </lineage>
</organism>
<gene>
    <name evidence="9" type="primary">ctaB2_2</name>
    <name evidence="8" type="synonym">ctaB</name>
    <name evidence="9" type="ORF">JEODO184_01850</name>
</gene>
<evidence type="ECO:0000256" key="5">
    <source>
        <dbReference type="ARBA" id="ARBA00023133"/>
    </source>
</evidence>
<keyword evidence="8" id="KW-1003">Cell membrane</keyword>
<feature type="transmembrane region" description="Helical" evidence="8">
    <location>
        <begin position="179"/>
        <end position="201"/>
    </location>
</feature>
<dbReference type="NCBIfam" id="TIGR01473">
    <property type="entry name" value="cyoE_ctaB"/>
    <property type="match status" value="1"/>
</dbReference>
<evidence type="ECO:0000256" key="2">
    <source>
        <dbReference type="ARBA" id="ARBA00022679"/>
    </source>
</evidence>
<name>A0A6V7RNQ6_9STAP</name>
<dbReference type="PROSITE" id="PS00943">
    <property type="entry name" value="UBIA"/>
    <property type="match status" value="1"/>
</dbReference>
<dbReference type="Gene3D" id="1.10.357.140">
    <property type="entry name" value="UbiA prenyltransferase"/>
    <property type="match status" value="1"/>
</dbReference>
<feature type="transmembrane region" description="Helical" evidence="8">
    <location>
        <begin position="128"/>
        <end position="146"/>
    </location>
</feature>
<feature type="transmembrane region" description="Helical" evidence="8">
    <location>
        <begin position="245"/>
        <end position="269"/>
    </location>
</feature>
<dbReference type="Pfam" id="PF01040">
    <property type="entry name" value="UbiA"/>
    <property type="match status" value="1"/>
</dbReference>
<proteinExistence type="inferred from homology"/>
<dbReference type="UniPathway" id="UPA00834">
    <property type="reaction ID" value="UER00712"/>
</dbReference>
<dbReference type="GO" id="GO:0048034">
    <property type="term" value="P:heme O biosynthetic process"/>
    <property type="evidence" value="ECO:0007669"/>
    <property type="project" value="UniProtKB-UniRule"/>
</dbReference>
<dbReference type="Proteomes" id="UP000589351">
    <property type="component" value="Unassembled WGS sequence"/>
</dbReference>
<keyword evidence="10" id="KW-1185">Reference proteome</keyword>
<dbReference type="GO" id="GO:0005886">
    <property type="term" value="C:plasma membrane"/>
    <property type="evidence" value="ECO:0007669"/>
    <property type="project" value="UniProtKB-SubCell"/>
</dbReference>
<feature type="transmembrane region" description="Helical" evidence="8">
    <location>
        <begin position="281"/>
        <end position="299"/>
    </location>
</feature>
<dbReference type="InterPro" id="IPR044878">
    <property type="entry name" value="UbiA_sf"/>
</dbReference>
<keyword evidence="6 8" id="KW-0472">Membrane</keyword>
<sequence>MNTHSSEKGVLSSLLHFITNIKYLLKGKVLIANVLPVFTGFWLALYFSGHTFSHHFWDFLLTMIASTLVISGALMFNNWFEHDLDQKMERTKARPTVTGDFSLRSVLIAAIVSTIVGLGLMLSTTIEAFIYSFLGWFFYVVIYTFWTKRRYTINTIIGSISGAFTPLIGWAVIMPANHLIPIALFYILFIWQIPHTIAIAIKRLGDYRRAGVPMLPVVVGVDAAVRQNMYYILALLPVPILLYQSLGWIFSIVSLILNILWIILAAKGYKVKDKQTWADKNLKFSLIYLIISLMLMIVLTI</sequence>
<feature type="transmembrane region" description="Helical" evidence="8">
    <location>
        <begin position="213"/>
        <end position="233"/>
    </location>
</feature>
<dbReference type="CDD" id="cd13957">
    <property type="entry name" value="PT_UbiA_Cox10"/>
    <property type="match status" value="1"/>
</dbReference>
<comment type="subcellular location">
    <subcellularLocation>
        <location evidence="8">Cell membrane</location>
        <topology evidence="8">Multi-pass membrane protein</topology>
    </subcellularLocation>
    <subcellularLocation>
        <location evidence="1">Membrane</location>
        <topology evidence="1">Multi-pass membrane protein</topology>
    </subcellularLocation>
</comment>
<dbReference type="PANTHER" id="PTHR43448:SF2">
    <property type="entry name" value="PROTOHEME IX FARNESYLTRANSFERASE, MITOCHONDRIAL"/>
    <property type="match status" value="1"/>
</dbReference>
<evidence type="ECO:0000256" key="3">
    <source>
        <dbReference type="ARBA" id="ARBA00022692"/>
    </source>
</evidence>
<dbReference type="EC" id="2.5.1.141" evidence="8"/>
<dbReference type="HAMAP" id="MF_00154">
    <property type="entry name" value="CyoE_CtaB"/>
    <property type="match status" value="1"/>
</dbReference>
<feature type="transmembrane region" description="Helical" evidence="8">
    <location>
        <begin position="59"/>
        <end position="80"/>
    </location>
</feature>
<reference evidence="9 10" key="1">
    <citation type="submission" date="2020-07" db="EMBL/GenBank/DDBJ databases">
        <authorList>
            <person name="Criscuolo A."/>
        </authorList>
    </citation>
    <scope>NUCLEOTIDE SEQUENCE [LARGE SCALE GENOMIC DNA]</scope>
    <source>
        <strain evidence="9">CIP111649</strain>
    </source>
</reference>
<feature type="transmembrane region" description="Helical" evidence="8">
    <location>
        <begin position="101"/>
        <end position="122"/>
    </location>
</feature>
<dbReference type="GO" id="GO:0008495">
    <property type="term" value="F:protoheme IX farnesyltransferase activity"/>
    <property type="evidence" value="ECO:0007669"/>
    <property type="project" value="UniProtKB-UniRule"/>
</dbReference>
<accession>A0A6V7RNQ6</accession>
<comment type="similarity">
    <text evidence="8">Belongs to the UbiA prenyltransferase family. Protoheme IX farnesyltransferase subfamily.</text>
</comment>
<dbReference type="InterPro" id="IPR030470">
    <property type="entry name" value="UbiA_prenylTrfase_CS"/>
</dbReference>
<dbReference type="AlphaFoldDB" id="A0A6V7RNQ6"/>
<keyword evidence="2 8" id="KW-0808">Transferase</keyword>
<comment type="miscellaneous">
    <text evidence="8">Carbon 2 of the heme B porphyrin ring is defined according to the Fischer nomenclature.</text>
</comment>
<dbReference type="InterPro" id="IPR006369">
    <property type="entry name" value="Protohaem_IX_farnesylTrfase"/>
</dbReference>
<dbReference type="EMBL" id="CAJEWD010000008">
    <property type="protein sequence ID" value="CAD2080106.1"/>
    <property type="molecule type" value="Genomic_DNA"/>
</dbReference>
<comment type="subunit">
    <text evidence="8">Interacts with CtaA.</text>
</comment>
<dbReference type="RefSeq" id="WP_185126353.1">
    <property type="nucleotide sequence ID" value="NZ_CAJEWD010000008.1"/>
</dbReference>
<dbReference type="PANTHER" id="PTHR43448">
    <property type="entry name" value="PROTOHEME IX FARNESYLTRANSFERASE, MITOCHONDRIAL"/>
    <property type="match status" value="1"/>
</dbReference>
<keyword evidence="5 8" id="KW-0350">Heme biosynthesis</keyword>
<feature type="transmembrane region" description="Helical" evidence="8">
    <location>
        <begin position="29"/>
        <end position="47"/>
    </location>
</feature>
<dbReference type="InterPro" id="IPR000537">
    <property type="entry name" value="UbiA_prenyltransferase"/>
</dbReference>
<comment type="catalytic activity">
    <reaction evidence="7 8">
        <text>heme b + (2E,6E)-farnesyl diphosphate + H2O = Fe(II)-heme o + diphosphate</text>
        <dbReference type="Rhea" id="RHEA:28070"/>
        <dbReference type="ChEBI" id="CHEBI:15377"/>
        <dbReference type="ChEBI" id="CHEBI:33019"/>
        <dbReference type="ChEBI" id="CHEBI:60344"/>
        <dbReference type="ChEBI" id="CHEBI:60530"/>
        <dbReference type="ChEBI" id="CHEBI:175763"/>
        <dbReference type="EC" id="2.5.1.141"/>
    </reaction>
</comment>
<keyword evidence="4 8" id="KW-1133">Transmembrane helix</keyword>
<evidence type="ECO:0000256" key="1">
    <source>
        <dbReference type="ARBA" id="ARBA00004141"/>
    </source>
</evidence>
<evidence type="ECO:0000313" key="10">
    <source>
        <dbReference type="Proteomes" id="UP000589351"/>
    </source>
</evidence>
<evidence type="ECO:0000256" key="6">
    <source>
        <dbReference type="ARBA" id="ARBA00023136"/>
    </source>
</evidence>
<comment type="pathway">
    <text evidence="8">Porphyrin-containing compound metabolism; heme O biosynthesis; heme O from protoheme: step 1/1.</text>
</comment>
<keyword evidence="3 8" id="KW-0812">Transmembrane</keyword>
<protein>
    <recommendedName>
        <fullName evidence="8">Protoheme IX farnesyltransferase</fullName>
        <ecNumber evidence="8">2.5.1.141</ecNumber>
    </recommendedName>
    <alternativeName>
        <fullName evidence="8">Heme B farnesyltransferase</fullName>
    </alternativeName>
    <alternativeName>
        <fullName evidence="8">Heme O synthase</fullName>
    </alternativeName>
</protein>
<feature type="transmembrane region" description="Helical" evidence="8">
    <location>
        <begin position="153"/>
        <end position="173"/>
    </location>
</feature>
<evidence type="ECO:0000256" key="7">
    <source>
        <dbReference type="ARBA" id="ARBA00047690"/>
    </source>
</evidence>
<comment type="caution">
    <text evidence="9">The sequence shown here is derived from an EMBL/GenBank/DDBJ whole genome shotgun (WGS) entry which is preliminary data.</text>
</comment>
<evidence type="ECO:0000256" key="4">
    <source>
        <dbReference type="ARBA" id="ARBA00022989"/>
    </source>
</evidence>
<evidence type="ECO:0000313" key="9">
    <source>
        <dbReference type="EMBL" id="CAD2080106.1"/>
    </source>
</evidence>
<comment type="function">
    <text evidence="8">Converts heme B (protoheme IX) to heme O by substitution of the vinyl group on carbon 2 of heme B porphyrin ring with a hydroxyethyl farnesyl side group.</text>
</comment>